<dbReference type="InterPro" id="IPR043128">
    <property type="entry name" value="Rev_trsase/Diguanyl_cyclase"/>
</dbReference>
<dbReference type="PANTHER" id="PTHR45138">
    <property type="entry name" value="REGULATORY COMPONENTS OF SENSORY TRANSDUCTION SYSTEM"/>
    <property type="match status" value="1"/>
</dbReference>
<dbReference type="STRING" id="61635.BN85311580"/>
<dbReference type="SUPFAM" id="SSF55073">
    <property type="entry name" value="Nucleotide cyclase"/>
    <property type="match status" value="1"/>
</dbReference>
<dbReference type="CDD" id="cd01949">
    <property type="entry name" value="GGDEF"/>
    <property type="match status" value="1"/>
</dbReference>
<feature type="transmembrane region" description="Helical" evidence="1">
    <location>
        <begin position="47"/>
        <end position="63"/>
    </location>
</feature>
<dbReference type="SMART" id="SM00267">
    <property type="entry name" value="GGDEF"/>
    <property type="match status" value="1"/>
</dbReference>
<accession>U4KT71</accession>
<dbReference type="PANTHER" id="PTHR45138:SF9">
    <property type="entry name" value="DIGUANYLATE CYCLASE DGCM-RELATED"/>
    <property type="match status" value="1"/>
</dbReference>
<feature type="transmembrane region" description="Helical" evidence="1">
    <location>
        <begin position="21"/>
        <end position="41"/>
    </location>
</feature>
<feature type="domain" description="GGDEF" evidence="2">
    <location>
        <begin position="213"/>
        <end position="347"/>
    </location>
</feature>
<dbReference type="InterPro" id="IPR050469">
    <property type="entry name" value="Diguanylate_Cyclase"/>
</dbReference>
<feature type="transmembrane region" description="Helical" evidence="1">
    <location>
        <begin position="121"/>
        <end position="142"/>
    </location>
</feature>
<gene>
    <name evidence="3" type="ORF">BN85311580</name>
</gene>
<dbReference type="HOGENOM" id="CLU_000445_11_2_14"/>
<protein>
    <submittedName>
        <fullName evidence="3">Predicted diguanylate cyclase</fullName>
    </submittedName>
</protein>
<feature type="transmembrane region" description="Helical" evidence="1">
    <location>
        <begin position="96"/>
        <end position="114"/>
    </location>
</feature>
<name>U4KT71_9MOLU</name>
<keyword evidence="1" id="KW-0472">Membrane</keyword>
<keyword evidence="4" id="KW-1185">Reference proteome</keyword>
<dbReference type="InterPro" id="IPR000160">
    <property type="entry name" value="GGDEF_dom"/>
</dbReference>
<feature type="transmembrane region" description="Helical" evidence="1">
    <location>
        <begin position="148"/>
        <end position="172"/>
    </location>
</feature>
<dbReference type="NCBIfam" id="TIGR00254">
    <property type="entry name" value="GGDEF"/>
    <property type="match status" value="1"/>
</dbReference>
<reference evidence="3 4" key="1">
    <citation type="journal article" date="2013" name="J. Mol. Microbiol. Biotechnol.">
        <title>Analysis of the Complete Genomes of Acholeplasma brassicae , A. palmae and A. laidlawii and Their Comparison to the Obligate Parasites from ' Candidatus Phytoplasma'.</title>
        <authorList>
            <person name="Kube M."/>
            <person name="Siewert C."/>
            <person name="Migdoll A.M."/>
            <person name="Duduk B."/>
            <person name="Holz S."/>
            <person name="Rabus R."/>
            <person name="Seemuller E."/>
            <person name="Mitrovic J."/>
            <person name="Muller I."/>
            <person name="Buttner C."/>
            <person name="Reinhardt R."/>
        </authorList>
    </citation>
    <scope>NUCLEOTIDE SEQUENCE [LARGE SCALE GENOMIC DNA]</scope>
    <source>
        <strain evidence="4">0502</strain>
    </source>
</reference>
<dbReference type="GO" id="GO:0005886">
    <property type="term" value="C:plasma membrane"/>
    <property type="evidence" value="ECO:0007669"/>
    <property type="project" value="TreeGrafter"/>
</dbReference>
<feature type="transmembrane region" description="Helical" evidence="1">
    <location>
        <begin position="70"/>
        <end position="90"/>
    </location>
</feature>
<dbReference type="GO" id="GO:0052621">
    <property type="term" value="F:diguanylate cyclase activity"/>
    <property type="evidence" value="ECO:0007669"/>
    <property type="project" value="TreeGrafter"/>
</dbReference>
<sequence length="347" mass="39726">MYKPILKKDFSTRQYYDQSNLVYLSAFLSYVFLIPFFYVTVSFEMSMVYLICMISTGVSLYLNKKKSYGYASLVFILAMNFSIIVSVLAYGRTAGFYYYYFNLSGLIVFSNWTGRKKLVGILLEVGSFMILHAVSFQFQPIYDQSFGFLMFLHTINIIANVVGVANSANYYLNIAKEYQQDILQMAMTDFLTGLPNRNAFVKYYDNVQDDCSFGLGILMMDIDHFKTINDTYGHIGGDYVLKEIASILLNHIKPEDALARYGGEEFVHVFKTEQEESVLNRAEEIRQTIESQVFSFENRTFKITLSIGAVYRKASKDACANGVLAQADKLLYESKDQGRNRVTFKSL</sequence>
<dbReference type="PROSITE" id="PS50887">
    <property type="entry name" value="GGDEF"/>
    <property type="match status" value="1"/>
</dbReference>
<evidence type="ECO:0000313" key="3">
    <source>
        <dbReference type="EMBL" id="CCV66179.1"/>
    </source>
</evidence>
<dbReference type="Pfam" id="PF00990">
    <property type="entry name" value="GGDEF"/>
    <property type="match status" value="1"/>
</dbReference>
<organism evidence="3 4">
    <name type="scientific">Acholeplasma brassicae</name>
    <dbReference type="NCBI Taxonomy" id="61635"/>
    <lineage>
        <taxon>Bacteria</taxon>
        <taxon>Bacillati</taxon>
        <taxon>Mycoplasmatota</taxon>
        <taxon>Mollicutes</taxon>
        <taxon>Acholeplasmatales</taxon>
        <taxon>Acholeplasmataceae</taxon>
        <taxon>Acholeplasma</taxon>
    </lineage>
</organism>
<keyword evidence="1" id="KW-1133">Transmembrane helix</keyword>
<dbReference type="EMBL" id="FO681348">
    <property type="protein sequence ID" value="CCV66179.1"/>
    <property type="molecule type" value="Genomic_DNA"/>
</dbReference>
<proteinExistence type="predicted"/>
<evidence type="ECO:0000259" key="2">
    <source>
        <dbReference type="PROSITE" id="PS50887"/>
    </source>
</evidence>
<dbReference type="KEGG" id="abra:BN85311580"/>
<dbReference type="Gene3D" id="3.30.70.270">
    <property type="match status" value="1"/>
</dbReference>
<dbReference type="GO" id="GO:1902201">
    <property type="term" value="P:negative regulation of bacterial-type flagellum-dependent cell motility"/>
    <property type="evidence" value="ECO:0007669"/>
    <property type="project" value="TreeGrafter"/>
</dbReference>
<dbReference type="RefSeq" id="WP_030005039.1">
    <property type="nucleotide sequence ID" value="NC_022549.1"/>
</dbReference>
<keyword evidence="1" id="KW-0812">Transmembrane</keyword>
<evidence type="ECO:0000313" key="4">
    <source>
        <dbReference type="Proteomes" id="UP000032737"/>
    </source>
</evidence>
<dbReference type="Proteomes" id="UP000032737">
    <property type="component" value="Chromosome"/>
</dbReference>
<dbReference type="GO" id="GO:0043709">
    <property type="term" value="P:cell adhesion involved in single-species biofilm formation"/>
    <property type="evidence" value="ECO:0007669"/>
    <property type="project" value="TreeGrafter"/>
</dbReference>
<evidence type="ECO:0000256" key="1">
    <source>
        <dbReference type="SAM" id="Phobius"/>
    </source>
</evidence>
<dbReference type="InterPro" id="IPR029787">
    <property type="entry name" value="Nucleotide_cyclase"/>
</dbReference>
<dbReference type="FunFam" id="3.30.70.270:FF:000001">
    <property type="entry name" value="Diguanylate cyclase domain protein"/>
    <property type="match status" value="1"/>
</dbReference>
<dbReference type="OrthoDB" id="384661at2"/>
<dbReference type="AlphaFoldDB" id="U4KT71"/>